<evidence type="ECO:0000256" key="1">
    <source>
        <dbReference type="ARBA" id="ARBA00022723"/>
    </source>
</evidence>
<dbReference type="AlphaFoldDB" id="A0A4R2QXS5"/>
<dbReference type="PROSITE" id="PS50846">
    <property type="entry name" value="HMA_2"/>
    <property type="match status" value="1"/>
</dbReference>
<evidence type="ECO:0000259" key="2">
    <source>
        <dbReference type="PROSITE" id="PS50846"/>
    </source>
</evidence>
<dbReference type="PRINTS" id="PR00944">
    <property type="entry name" value="CUEXPORT"/>
</dbReference>
<sequence length="69" mass="7023">MTEATYTVTGMTCDHCASSVTEEVSKLAGVSQVDVELSTGAVTVTSAAPLPAEQLREAVEEAGYTLSGA</sequence>
<dbReference type="InterPro" id="IPR036163">
    <property type="entry name" value="HMA_dom_sf"/>
</dbReference>
<dbReference type="Gene3D" id="3.30.70.100">
    <property type="match status" value="1"/>
</dbReference>
<dbReference type="InterPro" id="IPR000428">
    <property type="entry name" value="Cu-bd"/>
</dbReference>
<dbReference type="Pfam" id="PF00403">
    <property type="entry name" value="HMA"/>
    <property type="match status" value="1"/>
</dbReference>
<dbReference type="GO" id="GO:0005507">
    <property type="term" value="F:copper ion binding"/>
    <property type="evidence" value="ECO:0007669"/>
    <property type="project" value="InterPro"/>
</dbReference>
<keyword evidence="1" id="KW-0479">Metal-binding</keyword>
<accession>A0A4R2QXS5</accession>
<dbReference type="FunFam" id="3.30.70.100:FF:000001">
    <property type="entry name" value="ATPase copper transporting beta"/>
    <property type="match status" value="1"/>
</dbReference>
<comment type="caution">
    <text evidence="3">The sequence shown here is derived from an EMBL/GenBank/DDBJ whole genome shotgun (WGS) entry which is preliminary data.</text>
</comment>
<organism evidence="3 4">
    <name type="scientific">Tamaricihabitans halophyticus</name>
    <dbReference type="NCBI Taxonomy" id="1262583"/>
    <lineage>
        <taxon>Bacteria</taxon>
        <taxon>Bacillati</taxon>
        <taxon>Actinomycetota</taxon>
        <taxon>Actinomycetes</taxon>
        <taxon>Pseudonocardiales</taxon>
        <taxon>Pseudonocardiaceae</taxon>
        <taxon>Tamaricihabitans</taxon>
    </lineage>
</organism>
<dbReference type="PROSITE" id="PS01047">
    <property type="entry name" value="HMA_1"/>
    <property type="match status" value="1"/>
</dbReference>
<keyword evidence="4" id="KW-1185">Reference proteome</keyword>
<dbReference type="InterPro" id="IPR006121">
    <property type="entry name" value="HMA_dom"/>
</dbReference>
<reference evidence="3 4" key="1">
    <citation type="submission" date="2019-03" db="EMBL/GenBank/DDBJ databases">
        <title>Genomic Encyclopedia of Type Strains, Phase IV (KMG-IV): sequencing the most valuable type-strain genomes for metagenomic binning, comparative biology and taxonomic classification.</title>
        <authorList>
            <person name="Goeker M."/>
        </authorList>
    </citation>
    <scope>NUCLEOTIDE SEQUENCE [LARGE SCALE GENOMIC DNA]</scope>
    <source>
        <strain evidence="3 4">DSM 45765</strain>
    </source>
</reference>
<protein>
    <submittedName>
        <fullName evidence="3">Copper ion binding protein</fullName>
    </submittedName>
</protein>
<dbReference type="GO" id="GO:0006825">
    <property type="term" value="P:copper ion transport"/>
    <property type="evidence" value="ECO:0007669"/>
    <property type="project" value="InterPro"/>
</dbReference>
<feature type="domain" description="HMA" evidence="2">
    <location>
        <begin position="2"/>
        <end position="67"/>
    </location>
</feature>
<evidence type="ECO:0000313" key="4">
    <source>
        <dbReference type="Proteomes" id="UP000294911"/>
    </source>
</evidence>
<dbReference type="OrthoDB" id="9813965at2"/>
<evidence type="ECO:0000313" key="3">
    <source>
        <dbReference type="EMBL" id="TCP53969.1"/>
    </source>
</evidence>
<gene>
    <name evidence="3" type="ORF">EV191_1039</name>
</gene>
<dbReference type="InterPro" id="IPR017969">
    <property type="entry name" value="Heavy-metal-associated_CS"/>
</dbReference>
<dbReference type="EMBL" id="SLXQ01000003">
    <property type="protein sequence ID" value="TCP53969.1"/>
    <property type="molecule type" value="Genomic_DNA"/>
</dbReference>
<dbReference type="CDD" id="cd00371">
    <property type="entry name" value="HMA"/>
    <property type="match status" value="1"/>
</dbReference>
<proteinExistence type="predicted"/>
<dbReference type="RefSeq" id="WP_132876762.1">
    <property type="nucleotide sequence ID" value="NZ_SLXQ01000003.1"/>
</dbReference>
<name>A0A4R2QXS5_9PSEU</name>
<dbReference type="SUPFAM" id="SSF55008">
    <property type="entry name" value="HMA, heavy metal-associated domain"/>
    <property type="match status" value="1"/>
</dbReference>
<dbReference type="Proteomes" id="UP000294911">
    <property type="component" value="Unassembled WGS sequence"/>
</dbReference>